<dbReference type="CDD" id="cd09272">
    <property type="entry name" value="RNase_HI_RT_Ty1"/>
    <property type="match status" value="1"/>
</dbReference>
<protein>
    <recommendedName>
        <fullName evidence="2">Reverse transcriptase Ty1/copia-type domain-containing protein</fullName>
    </recommendedName>
</protein>
<gene>
    <name evidence="3" type="ORF">SLEP1_g56818</name>
</gene>
<dbReference type="Pfam" id="PF07727">
    <property type="entry name" value="RVT_2"/>
    <property type="match status" value="2"/>
</dbReference>
<comment type="caution">
    <text evidence="3">The sequence shown here is derived from an EMBL/GenBank/DDBJ whole genome shotgun (WGS) entry which is preliminary data.</text>
</comment>
<feature type="domain" description="Reverse transcriptase Ty1/copia-type" evidence="2">
    <location>
        <begin position="321"/>
        <end position="391"/>
    </location>
</feature>
<organism evidence="3 4">
    <name type="scientific">Rubroshorea leprosula</name>
    <dbReference type="NCBI Taxonomy" id="152421"/>
    <lineage>
        <taxon>Eukaryota</taxon>
        <taxon>Viridiplantae</taxon>
        <taxon>Streptophyta</taxon>
        <taxon>Embryophyta</taxon>
        <taxon>Tracheophyta</taxon>
        <taxon>Spermatophyta</taxon>
        <taxon>Magnoliopsida</taxon>
        <taxon>eudicotyledons</taxon>
        <taxon>Gunneridae</taxon>
        <taxon>Pentapetalae</taxon>
        <taxon>rosids</taxon>
        <taxon>malvids</taxon>
        <taxon>Malvales</taxon>
        <taxon>Dipterocarpaceae</taxon>
        <taxon>Rubroshorea</taxon>
    </lineage>
</organism>
<evidence type="ECO:0000256" key="1">
    <source>
        <dbReference type="SAM" id="MobiDB-lite"/>
    </source>
</evidence>
<dbReference type="PANTHER" id="PTHR11439">
    <property type="entry name" value="GAG-POL-RELATED RETROTRANSPOSON"/>
    <property type="match status" value="1"/>
</dbReference>
<reference evidence="3 4" key="1">
    <citation type="journal article" date="2021" name="Commun. Biol.">
        <title>The genome of Shorea leprosula (Dipterocarpaceae) highlights the ecological relevance of drought in aseasonal tropical rainforests.</title>
        <authorList>
            <person name="Ng K.K.S."/>
            <person name="Kobayashi M.J."/>
            <person name="Fawcett J.A."/>
            <person name="Hatakeyama M."/>
            <person name="Paape T."/>
            <person name="Ng C.H."/>
            <person name="Ang C.C."/>
            <person name="Tnah L.H."/>
            <person name="Lee C.T."/>
            <person name="Nishiyama T."/>
            <person name="Sese J."/>
            <person name="O'Brien M.J."/>
            <person name="Copetti D."/>
            <person name="Mohd Noor M.I."/>
            <person name="Ong R.C."/>
            <person name="Putra M."/>
            <person name="Sireger I.Z."/>
            <person name="Indrioko S."/>
            <person name="Kosugi Y."/>
            <person name="Izuno A."/>
            <person name="Isagi Y."/>
            <person name="Lee S.L."/>
            <person name="Shimizu K.K."/>
        </authorList>
    </citation>
    <scope>NUCLEOTIDE SEQUENCE [LARGE SCALE GENOMIC DNA]</scope>
    <source>
        <strain evidence="3">214</strain>
    </source>
</reference>
<dbReference type="InterPro" id="IPR043502">
    <property type="entry name" value="DNA/RNA_pol_sf"/>
</dbReference>
<name>A0AAV5MML2_9ROSI</name>
<dbReference type="Proteomes" id="UP001054252">
    <property type="component" value="Unassembled WGS sequence"/>
</dbReference>
<accession>A0AAV5MML2</accession>
<feature type="region of interest" description="Disordered" evidence="1">
    <location>
        <begin position="78"/>
        <end position="97"/>
    </location>
</feature>
<evidence type="ECO:0000313" key="3">
    <source>
        <dbReference type="EMBL" id="GKV50103.1"/>
    </source>
</evidence>
<keyword evidence="4" id="KW-1185">Reference proteome</keyword>
<dbReference type="InterPro" id="IPR013103">
    <property type="entry name" value="RVT_2"/>
</dbReference>
<evidence type="ECO:0000313" key="4">
    <source>
        <dbReference type="Proteomes" id="UP001054252"/>
    </source>
</evidence>
<feature type="domain" description="Reverse transcriptase Ty1/copia-type" evidence="2">
    <location>
        <begin position="182"/>
        <end position="320"/>
    </location>
</feature>
<dbReference type="AlphaFoldDB" id="A0AAV5MML2"/>
<dbReference type="EMBL" id="BPVZ01000339">
    <property type="protein sequence ID" value="GKV50103.1"/>
    <property type="molecule type" value="Genomic_DNA"/>
</dbReference>
<dbReference type="SUPFAM" id="SSF56672">
    <property type="entry name" value="DNA/RNA polymerases"/>
    <property type="match status" value="1"/>
</dbReference>
<dbReference type="PANTHER" id="PTHR11439:SF511">
    <property type="match status" value="1"/>
</dbReference>
<sequence>MPLQYFDDDDALAIQFRNQGNKSTNPSYMQQDPPEADQPTIIRSKQACPRNVDSANSSTDACNAAHGEGDANPTIARTSDASHGNVANPINFDSRPQHERRKPTYLIDYILNGVQTNTNTSSTSGTRYSISHFITYDKFSPTHRFFLAAISTKDEPKSFSEAIQDPKWRQAMKAKIDALEKNNTWTLEMLPLDKRPTGCKWVYKIKYNADGTIERYKAHLVAKGFTQVEGIDYHDTFAPVAKLVTVRCLLAITAACNWELHQLDVHNAFLHGDLNEEVYMQLPPGYKNKGEQRVCRLRKSLYGLKQASRNWFAKFASALKLFGNNSSLCQKLKEFLHTMFHIKDLSKLKYFLGIEVARHPSGIFLCQRKYTLAKITEAGMLGTKPCPFPMEQKLKLTPSTGSPISDPMQYRRLVGKLKDQFCSDTICPTTRRSTTGYLTLLSNSPISWKTKKQSTVSRSSAEVEYRAMASTVSELLWLKGLLKTLGVDTSQPMQLHCDNQAAIHIATNPIFHERTKHIELDCHFIRHWIQVGLIKTSHVRSNLQVADIFTKALGGQNPQIHP</sequence>
<evidence type="ECO:0000259" key="2">
    <source>
        <dbReference type="Pfam" id="PF07727"/>
    </source>
</evidence>
<proteinExistence type="predicted"/>